<comment type="caution">
    <text evidence="2">The sequence shown here is derived from an EMBL/GenBank/DDBJ whole genome shotgun (WGS) entry which is preliminary data.</text>
</comment>
<feature type="compositionally biased region" description="Polar residues" evidence="1">
    <location>
        <begin position="243"/>
        <end position="252"/>
    </location>
</feature>
<sequence length="383" mass="42732">MAQIMAIVTANSLQMSPSALRVKQHKPVVHTCPYQIFPFSNRRPGDTSISASNNRTKSSSHLELHDFDDEEEDEKEDMVVIPFREMKRWFENKPKGFGDGKDYDTSLEETLWQEIQLSRKAQLANINKLKSGGSTQSNVMREKATGKATEQVPSGIPVRVENLPKKRNIHRDLKRAFKEFSGVNHISAAVSGSKKTRDPVCTGFALVYVESEEAAHRFVQAYSEKNIKFGKVEKRIRCAIKTPNSSSNSNFRESAKEKDVPSDADEILLDSEQESWSQVMNNESILHDGEEIEAGCEELNISKSKEGYNLKTGRDSDATKVVSSPAKSKRSGVISKKHKAPEKGSNLRVSGSARRLKIREKVVLNGVFSKYGKKSSSALPVQS</sequence>
<protein>
    <recommendedName>
        <fullName evidence="4">RRM domain-containing protein</fullName>
    </recommendedName>
</protein>
<feature type="region of interest" description="Disordered" evidence="1">
    <location>
        <begin position="43"/>
        <end position="73"/>
    </location>
</feature>
<feature type="region of interest" description="Disordered" evidence="1">
    <location>
        <begin position="307"/>
        <end position="351"/>
    </location>
</feature>
<feature type="compositionally biased region" description="Polar residues" evidence="1">
    <location>
        <begin position="47"/>
        <end position="59"/>
    </location>
</feature>
<dbReference type="PANTHER" id="PTHR37200:SF1">
    <property type="entry name" value="RNA-BINDING (RRM_RBD_RNP MOTIFS) FAMILY PROTEIN"/>
    <property type="match status" value="1"/>
</dbReference>
<dbReference type="Gene3D" id="3.30.70.330">
    <property type="match status" value="1"/>
</dbReference>
<name>A0AAV7FCX4_ARIFI</name>
<dbReference type="GO" id="GO:0003676">
    <property type="term" value="F:nucleic acid binding"/>
    <property type="evidence" value="ECO:0007669"/>
    <property type="project" value="InterPro"/>
</dbReference>
<organism evidence="2 3">
    <name type="scientific">Aristolochia fimbriata</name>
    <name type="common">White veined hardy Dutchman's pipe vine</name>
    <dbReference type="NCBI Taxonomy" id="158543"/>
    <lineage>
        <taxon>Eukaryota</taxon>
        <taxon>Viridiplantae</taxon>
        <taxon>Streptophyta</taxon>
        <taxon>Embryophyta</taxon>
        <taxon>Tracheophyta</taxon>
        <taxon>Spermatophyta</taxon>
        <taxon>Magnoliopsida</taxon>
        <taxon>Magnoliidae</taxon>
        <taxon>Piperales</taxon>
        <taxon>Aristolochiaceae</taxon>
        <taxon>Aristolochia</taxon>
    </lineage>
</organism>
<dbReference type="AlphaFoldDB" id="A0AAV7FCX4"/>
<dbReference type="InterPro" id="IPR035979">
    <property type="entry name" value="RBD_domain_sf"/>
</dbReference>
<dbReference type="InterPro" id="IPR012677">
    <property type="entry name" value="Nucleotide-bd_a/b_plait_sf"/>
</dbReference>
<gene>
    <name evidence="2" type="ORF">H6P81_002957</name>
</gene>
<evidence type="ECO:0008006" key="4">
    <source>
        <dbReference type="Google" id="ProtNLM"/>
    </source>
</evidence>
<feature type="compositionally biased region" description="Basic and acidic residues" evidence="1">
    <location>
        <begin position="307"/>
        <end position="318"/>
    </location>
</feature>
<dbReference type="EMBL" id="JAINDJ010000002">
    <property type="protein sequence ID" value="KAG9458449.1"/>
    <property type="molecule type" value="Genomic_DNA"/>
</dbReference>
<evidence type="ECO:0000313" key="3">
    <source>
        <dbReference type="Proteomes" id="UP000825729"/>
    </source>
</evidence>
<feature type="region of interest" description="Disordered" evidence="1">
    <location>
        <begin position="243"/>
        <end position="262"/>
    </location>
</feature>
<dbReference type="PANTHER" id="PTHR37200">
    <property type="entry name" value="RNA-BINDING (RRM/RBD/RNP MOTIFS) FAMILY PROTEIN"/>
    <property type="match status" value="1"/>
</dbReference>
<dbReference type="SUPFAM" id="SSF54928">
    <property type="entry name" value="RNA-binding domain, RBD"/>
    <property type="match status" value="1"/>
</dbReference>
<reference evidence="2 3" key="1">
    <citation type="submission" date="2021-07" db="EMBL/GenBank/DDBJ databases">
        <title>The Aristolochia fimbriata genome: insights into angiosperm evolution, floral development and chemical biosynthesis.</title>
        <authorList>
            <person name="Jiao Y."/>
        </authorList>
    </citation>
    <scope>NUCLEOTIDE SEQUENCE [LARGE SCALE GENOMIC DNA]</scope>
    <source>
        <strain evidence="2">IBCAS-2021</strain>
        <tissue evidence="2">Leaf</tissue>
    </source>
</reference>
<proteinExistence type="predicted"/>
<feature type="compositionally biased region" description="Basic residues" evidence="1">
    <location>
        <begin position="327"/>
        <end position="340"/>
    </location>
</feature>
<accession>A0AAV7FCX4</accession>
<evidence type="ECO:0000313" key="2">
    <source>
        <dbReference type="EMBL" id="KAG9458449.1"/>
    </source>
</evidence>
<evidence type="ECO:0000256" key="1">
    <source>
        <dbReference type="SAM" id="MobiDB-lite"/>
    </source>
</evidence>
<keyword evidence="3" id="KW-1185">Reference proteome</keyword>
<dbReference type="CDD" id="cd00590">
    <property type="entry name" value="RRM_SF"/>
    <property type="match status" value="1"/>
</dbReference>
<dbReference type="Proteomes" id="UP000825729">
    <property type="component" value="Unassembled WGS sequence"/>
</dbReference>